<dbReference type="Pfam" id="PF13649">
    <property type="entry name" value="Methyltransf_25"/>
    <property type="match status" value="1"/>
</dbReference>
<dbReference type="InterPro" id="IPR029063">
    <property type="entry name" value="SAM-dependent_MTases_sf"/>
</dbReference>
<sequence length="243" mass="28148">MSQPDAYNPFADVYHRHWGNFADQILPIIEASVLQRLPPGSPILDLCCGTGGLAKKLTEDGWDVTGVDGSASMLEIARREAPRARFQQADAQDFHYESCFAAVFSTYDSLNHILEWNGVRKTFSNVRRALTPGGWFFFDLNMRKGYQNRWKGQFHIVKDDHAVMVSSRYDDERRIAFMDFTLFTREQDHWHRSDFTLTQRCYEEEQVIGALREAGFSDIEVHDTSRFDWNQIGRSIFIARSHP</sequence>
<dbReference type="CDD" id="cd02440">
    <property type="entry name" value="AdoMet_MTases"/>
    <property type="match status" value="1"/>
</dbReference>
<dbReference type="GO" id="GO:0008168">
    <property type="term" value="F:methyltransferase activity"/>
    <property type="evidence" value="ECO:0007669"/>
    <property type="project" value="UniProtKB-KW"/>
</dbReference>
<accession>A0ABU1IKB6</accession>
<dbReference type="EMBL" id="JAVDQG010000002">
    <property type="protein sequence ID" value="MDR6225222.1"/>
    <property type="molecule type" value="Genomic_DNA"/>
</dbReference>
<gene>
    <name evidence="4" type="ORF">JOE21_001213</name>
</gene>
<proteinExistence type="predicted"/>
<protein>
    <submittedName>
        <fullName evidence="4">SAM-dependent methyltransferase</fullName>
    </submittedName>
</protein>
<comment type="caution">
    <text evidence="4">The sequence shown here is derived from an EMBL/GenBank/DDBJ whole genome shotgun (WGS) entry which is preliminary data.</text>
</comment>
<dbReference type="Gene3D" id="3.40.50.150">
    <property type="entry name" value="Vaccinia Virus protein VP39"/>
    <property type="match status" value="1"/>
</dbReference>
<dbReference type="Proteomes" id="UP001185012">
    <property type="component" value="Unassembled WGS sequence"/>
</dbReference>
<dbReference type="SUPFAM" id="SSF53335">
    <property type="entry name" value="S-adenosyl-L-methionine-dependent methyltransferases"/>
    <property type="match status" value="1"/>
</dbReference>
<evidence type="ECO:0000259" key="3">
    <source>
        <dbReference type="Pfam" id="PF13649"/>
    </source>
</evidence>
<keyword evidence="5" id="KW-1185">Reference proteome</keyword>
<reference evidence="4 5" key="1">
    <citation type="submission" date="2023-07" db="EMBL/GenBank/DDBJ databases">
        <title>Genomic Encyclopedia of Type Strains, Phase IV (KMG-IV): sequencing the most valuable type-strain genomes for metagenomic binning, comparative biology and taxonomic classification.</title>
        <authorList>
            <person name="Goeker M."/>
        </authorList>
    </citation>
    <scope>NUCLEOTIDE SEQUENCE [LARGE SCALE GENOMIC DNA]</scope>
    <source>
        <strain evidence="4 5">DSM 45903</strain>
    </source>
</reference>
<name>A0ABU1IKB6_9BACL</name>
<feature type="domain" description="Methyltransferase" evidence="3">
    <location>
        <begin position="43"/>
        <end position="134"/>
    </location>
</feature>
<dbReference type="PANTHER" id="PTHR43861">
    <property type="entry name" value="TRANS-ACONITATE 2-METHYLTRANSFERASE-RELATED"/>
    <property type="match status" value="1"/>
</dbReference>
<evidence type="ECO:0000256" key="2">
    <source>
        <dbReference type="ARBA" id="ARBA00022679"/>
    </source>
</evidence>
<dbReference type="InterPro" id="IPR041698">
    <property type="entry name" value="Methyltransf_25"/>
</dbReference>
<evidence type="ECO:0000313" key="4">
    <source>
        <dbReference type="EMBL" id="MDR6225222.1"/>
    </source>
</evidence>
<keyword evidence="1 4" id="KW-0489">Methyltransferase</keyword>
<evidence type="ECO:0000313" key="5">
    <source>
        <dbReference type="Proteomes" id="UP001185012"/>
    </source>
</evidence>
<dbReference type="PANTHER" id="PTHR43861:SF1">
    <property type="entry name" value="TRANS-ACONITATE 2-METHYLTRANSFERASE"/>
    <property type="match status" value="1"/>
</dbReference>
<evidence type="ECO:0000256" key="1">
    <source>
        <dbReference type="ARBA" id="ARBA00022603"/>
    </source>
</evidence>
<dbReference type="GO" id="GO:0032259">
    <property type="term" value="P:methylation"/>
    <property type="evidence" value="ECO:0007669"/>
    <property type="project" value="UniProtKB-KW"/>
</dbReference>
<organism evidence="4 5">
    <name type="scientific">Desmospora profundinema</name>
    <dbReference type="NCBI Taxonomy" id="1571184"/>
    <lineage>
        <taxon>Bacteria</taxon>
        <taxon>Bacillati</taxon>
        <taxon>Bacillota</taxon>
        <taxon>Bacilli</taxon>
        <taxon>Bacillales</taxon>
        <taxon>Thermoactinomycetaceae</taxon>
        <taxon>Desmospora</taxon>
    </lineage>
</organism>
<keyword evidence="2" id="KW-0808">Transferase</keyword>
<dbReference type="Gene3D" id="2.20.25.110">
    <property type="entry name" value="S-adenosyl-L-methionine-dependent methyltransferases"/>
    <property type="match status" value="1"/>
</dbReference>
<dbReference type="RefSeq" id="WP_309863548.1">
    <property type="nucleotide sequence ID" value="NZ_JAVDQG010000002.1"/>
</dbReference>